<keyword evidence="1" id="KW-0732">Signal</keyword>
<evidence type="ECO:0000313" key="2">
    <source>
        <dbReference type="EMBL" id="CAK9042261.1"/>
    </source>
</evidence>
<feature type="signal peptide" evidence="1">
    <location>
        <begin position="1"/>
        <end position="19"/>
    </location>
</feature>
<organism evidence="2 3">
    <name type="scientific">Durusdinium trenchii</name>
    <dbReference type="NCBI Taxonomy" id="1381693"/>
    <lineage>
        <taxon>Eukaryota</taxon>
        <taxon>Sar</taxon>
        <taxon>Alveolata</taxon>
        <taxon>Dinophyceae</taxon>
        <taxon>Suessiales</taxon>
        <taxon>Symbiodiniaceae</taxon>
        <taxon>Durusdinium</taxon>
    </lineage>
</organism>
<evidence type="ECO:0000313" key="3">
    <source>
        <dbReference type="Proteomes" id="UP001642484"/>
    </source>
</evidence>
<proteinExistence type="predicted"/>
<evidence type="ECO:0000256" key="1">
    <source>
        <dbReference type="SAM" id="SignalP"/>
    </source>
</evidence>
<feature type="chain" id="PRO_5045752527" evidence="1">
    <location>
        <begin position="20"/>
        <end position="246"/>
    </location>
</feature>
<accession>A0ABP0LU35</accession>
<name>A0ABP0LU35_9DINO</name>
<comment type="caution">
    <text evidence="2">The sequence shown here is derived from an EMBL/GenBank/DDBJ whole genome shotgun (WGS) entry which is preliminary data.</text>
</comment>
<dbReference type="EMBL" id="CAXAMN010014002">
    <property type="protein sequence ID" value="CAK9042261.1"/>
    <property type="molecule type" value="Genomic_DNA"/>
</dbReference>
<dbReference type="Proteomes" id="UP001642484">
    <property type="component" value="Unassembled WGS sequence"/>
</dbReference>
<protein>
    <submittedName>
        <fullName evidence="2">Uncharacterized protein</fullName>
    </submittedName>
</protein>
<gene>
    <name evidence="2" type="ORF">CCMP2556_LOCUS22529</name>
</gene>
<reference evidence="2 3" key="1">
    <citation type="submission" date="2024-02" db="EMBL/GenBank/DDBJ databases">
        <authorList>
            <person name="Chen Y."/>
            <person name="Shah S."/>
            <person name="Dougan E. K."/>
            <person name="Thang M."/>
            <person name="Chan C."/>
        </authorList>
    </citation>
    <scope>NUCLEOTIDE SEQUENCE [LARGE SCALE GENOMIC DNA]</scope>
</reference>
<sequence>MTGETFIILLHGLISPALALQRIKLGLPHDKKALLLCDAWSGFHTFKGGLDAIRAAWSEQAHCVLPIYCVCLRARFALSTHEAGGFSANGQPIDQVHHLLRARLELVDADDIACESDLHRRPRYDALPIAPSGQPARPNSFNHHTLLLRTLRAWESVPRKACVAAWIVTGYFAKEHFDPEVGLSPEEATAFLDDTGMLRTMGIKSDLAGQAPKTDRWYWALKMVNDRGSETFRRSTSDMVVILDAL</sequence>
<keyword evidence="3" id="KW-1185">Reference proteome</keyword>